<dbReference type="Proteomes" id="UP000265520">
    <property type="component" value="Unassembled WGS sequence"/>
</dbReference>
<proteinExistence type="predicted"/>
<gene>
    <name evidence="1" type="ORF">A2U01_0011892</name>
</gene>
<keyword evidence="2" id="KW-1185">Reference proteome</keyword>
<dbReference type="EMBL" id="LXQA010019428">
    <property type="protein sequence ID" value="MCH90968.1"/>
    <property type="molecule type" value="Genomic_DNA"/>
</dbReference>
<sequence>MLLSQHLHEAGCGALIRFPSRFKMIPDGFEHHIRGRTISFWFRKNIPSISSIILLYHPKPSFLLEKRNIELIVNLFVNGHEYYLSNDFWVGIYLAEMPSDHTFLFDLKLDERIKHYDQNYGELVSELDEALLRNEWIHVEVKLESSQFCISYQDANMKLACCTQIGITAFKEKSRIEEDVIFTNPY</sequence>
<evidence type="ECO:0000313" key="2">
    <source>
        <dbReference type="Proteomes" id="UP000265520"/>
    </source>
</evidence>
<evidence type="ECO:0000313" key="1">
    <source>
        <dbReference type="EMBL" id="MCH90968.1"/>
    </source>
</evidence>
<comment type="caution">
    <text evidence="1">The sequence shown here is derived from an EMBL/GenBank/DDBJ whole genome shotgun (WGS) entry which is preliminary data.</text>
</comment>
<reference evidence="1 2" key="1">
    <citation type="journal article" date="2018" name="Front. Plant Sci.">
        <title>Red Clover (Trifolium pratense) and Zigzag Clover (T. medium) - A Picture of Genomic Similarities and Differences.</title>
        <authorList>
            <person name="Dluhosova J."/>
            <person name="Istvanek J."/>
            <person name="Nedelnik J."/>
            <person name="Repkova J."/>
        </authorList>
    </citation>
    <scope>NUCLEOTIDE SEQUENCE [LARGE SCALE GENOMIC DNA]</scope>
    <source>
        <strain evidence="2">cv. 10/8</strain>
        <tissue evidence="1">Leaf</tissue>
    </source>
</reference>
<name>A0A392MW90_9FABA</name>
<organism evidence="1 2">
    <name type="scientific">Trifolium medium</name>
    <dbReference type="NCBI Taxonomy" id="97028"/>
    <lineage>
        <taxon>Eukaryota</taxon>
        <taxon>Viridiplantae</taxon>
        <taxon>Streptophyta</taxon>
        <taxon>Embryophyta</taxon>
        <taxon>Tracheophyta</taxon>
        <taxon>Spermatophyta</taxon>
        <taxon>Magnoliopsida</taxon>
        <taxon>eudicotyledons</taxon>
        <taxon>Gunneridae</taxon>
        <taxon>Pentapetalae</taxon>
        <taxon>rosids</taxon>
        <taxon>fabids</taxon>
        <taxon>Fabales</taxon>
        <taxon>Fabaceae</taxon>
        <taxon>Papilionoideae</taxon>
        <taxon>50 kb inversion clade</taxon>
        <taxon>NPAAA clade</taxon>
        <taxon>Hologalegina</taxon>
        <taxon>IRL clade</taxon>
        <taxon>Trifolieae</taxon>
        <taxon>Trifolium</taxon>
    </lineage>
</organism>
<accession>A0A392MW90</accession>
<dbReference type="AlphaFoldDB" id="A0A392MW90"/>
<protein>
    <submittedName>
        <fullName evidence="1">Disease resistance-like protein</fullName>
    </submittedName>
</protein>